<comment type="caution">
    <text evidence="2">The sequence shown here is derived from an EMBL/GenBank/DDBJ whole genome shotgun (WGS) entry which is preliminary data.</text>
</comment>
<evidence type="ECO:0000313" key="3">
    <source>
        <dbReference type="Proteomes" id="UP000289691"/>
    </source>
</evidence>
<evidence type="ECO:0000313" key="2">
    <source>
        <dbReference type="EMBL" id="RXK47055.1"/>
    </source>
</evidence>
<protein>
    <submittedName>
        <fullName evidence="2">SprT domain-containing protein</fullName>
    </submittedName>
</protein>
<dbReference type="GO" id="GO:0006950">
    <property type="term" value="P:response to stress"/>
    <property type="evidence" value="ECO:0007669"/>
    <property type="project" value="UniProtKB-ARBA"/>
</dbReference>
<organism evidence="2 3">
    <name type="scientific">Halorientalis pallida</name>
    <dbReference type="NCBI Taxonomy" id="2479928"/>
    <lineage>
        <taxon>Archaea</taxon>
        <taxon>Methanobacteriati</taxon>
        <taxon>Methanobacteriota</taxon>
        <taxon>Stenosarchaea group</taxon>
        <taxon>Halobacteria</taxon>
        <taxon>Halobacteriales</taxon>
        <taxon>Haloarculaceae</taxon>
        <taxon>Halorientalis</taxon>
    </lineage>
</organism>
<reference evidence="2 3" key="1">
    <citation type="submission" date="2019-01" db="EMBL/GenBank/DDBJ databases">
        <title>Halorientalis sp. F13-25 a new haloarchaeum isolated from hypersaline water.</title>
        <authorList>
            <person name="Ana D.-V."/>
            <person name="Cristina S.-P."/>
            <person name="Antonio V."/>
        </authorList>
    </citation>
    <scope>NUCLEOTIDE SEQUENCE [LARGE SCALE GENOMIC DNA]</scope>
    <source>
        <strain evidence="2 3">F13-25</strain>
    </source>
</reference>
<dbReference type="EMBL" id="RDFA01000007">
    <property type="protein sequence ID" value="RXK47055.1"/>
    <property type="molecule type" value="Genomic_DNA"/>
</dbReference>
<dbReference type="InterPro" id="IPR006640">
    <property type="entry name" value="SprT-like_domain"/>
</dbReference>
<dbReference type="OrthoDB" id="350006at2157"/>
<gene>
    <name evidence="2" type="ORF">EAF64_18020</name>
</gene>
<dbReference type="SMART" id="SM00731">
    <property type="entry name" value="SprT"/>
    <property type="match status" value="1"/>
</dbReference>
<dbReference type="Pfam" id="PF10263">
    <property type="entry name" value="SprT-like"/>
    <property type="match status" value="1"/>
</dbReference>
<evidence type="ECO:0000259" key="1">
    <source>
        <dbReference type="SMART" id="SM00731"/>
    </source>
</evidence>
<dbReference type="AlphaFoldDB" id="A0A498KY42"/>
<sequence>MQKQDPQSKAALLERAPAYAQTVDLDVDVHLIDWEISERAKRYAGCCEYNHLTEQITITLAWAAYQEYGWAEFTGTIRHELVHAWEFQHFGDSTHGTRFLQKAREIDAPRYCRPFTEARLQLVCTNEDCGWHLDRHRASKSVTNPDDGYRCGRCKHRYEVQHVDSGACWRTNDEYERVRQWLGKDW</sequence>
<proteinExistence type="predicted"/>
<keyword evidence="3" id="KW-1185">Reference proteome</keyword>
<dbReference type="Proteomes" id="UP000289691">
    <property type="component" value="Unassembled WGS sequence"/>
</dbReference>
<name>A0A498KY42_9EURY</name>
<accession>A0A498KY42</accession>
<feature type="domain" description="SprT-like" evidence="1">
    <location>
        <begin position="10"/>
        <end position="161"/>
    </location>
</feature>